<name>A0ABP9HM06_9ACTN</name>
<organism evidence="2 3">
    <name type="scientific">Kineococcus glutinatus</name>
    <dbReference type="NCBI Taxonomy" id="1070872"/>
    <lineage>
        <taxon>Bacteria</taxon>
        <taxon>Bacillati</taxon>
        <taxon>Actinomycetota</taxon>
        <taxon>Actinomycetes</taxon>
        <taxon>Kineosporiales</taxon>
        <taxon>Kineosporiaceae</taxon>
        <taxon>Kineococcus</taxon>
    </lineage>
</organism>
<evidence type="ECO:0000313" key="2">
    <source>
        <dbReference type="EMBL" id="GAA4973627.1"/>
    </source>
</evidence>
<comment type="caution">
    <text evidence="2">The sequence shown here is derived from an EMBL/GenBank/DDBJ whole genome shotgun (WGS) entry which is preliminary data.</text>
</comment>
<proteinExistence type="predicted"/>
<evidence type="ECO:0000256" key="1">
    <source>
        <dbReference type="SAM" id="MobiDB-lite"/>
    </source>
</evidence>
<sequence length="131" mass="14500">MRPVPRGADRSRPRRHRCDRDPLPAAPGRGVRQHRDVPRANRRRPDRPLGGLVPAGMQRLEAGPDGDWIVRPVAGSGSAKTYRCPGCAQTIEPGTPHLVAWPAAGTFSPAAGAEERRHWHSGCWRARSRRR</sequence>
<dbReference type="Proteomes" id="UP001501195">
    <property type="component" value="Unassembled WGS sequence"/>
</dbReference>
<feature type="region of interest" description="Disordered" evidence="1">
    <location>
        <begin position="1"/>
        <end position="54"/>
    </location>
</feature>
<reference evidence="3" key="1">
    <citation type="journal article" date="2019" name="Int. J. Syst. Evol. Microbiol.">
        <title>The Global Catalogue of Microorganisms (GCM) 10K type strain sequencing project: providing services to taxonomists for standard genome sequencing and annotation.</title>
        <authorList>
            <consortium name="The Broad Institute Genomics Platform"/>
            <consortium name="The Broad Institute Genome Sequencing Center for Infectious Disease"/>
            <person name="Wu L."/>
            <person name="Ma J."/>
        </authorList>
    </citation>
    <scope>NUCLEOTIDE SEQUENCE [LARGE SCALE GENOMIC DNA]</scope>
    <source>
        <strain evidence="3">JCM 18126</strain>
    </source>
</reference>
<evidence type="ECO:0008006" key="4">
    <source>
        <dbReference type="Google" id="ProtNLM"/>
    </source>
</evidence>
<dbReference type="EMBL" id="BAABIL010000179">
    <property type="protein sequence ID" value="GAA4973627.1"/>
    <property type="molecule type" value="Genomic_DNA"/>
</dbReference>
<keyword evidence="3" id="KW-1185">Reference proteome</keyword>
<protein>
    <recommendedName>
        <fullName evidence="4">ATP/GTP-binding protein</fullName>
    </recommendedName>
</protein>
<accession>A0ABP9HM06</accession>
<gene>
    <name evidence="2" type="ORF">GCM10023225_13680</name>
</gene>
<evidence type="ECO:0000313" key="3">
    <source>
        <dbReference type="Proteomes" id="UP001501195"/>
    </source>
</evidence>